<dbReference type="Proteomes" id="UP000480246">
    <property type="component" value="Unassembled WGS sequence"/>
</dbReference>
<evidence type="ECO:0000313" key="3">
    <source>
        <dbReference type="Proteomes" id="UP000480246"/>
    </source>
</evidence>
<dbReference type="RefSeq" id="WP_153403274.1">
    <property type="nucleotide sequence ID" value="NZ_ML762430.1"/>
</dbReference>
<proteinExistence type="predicted"/>
<dbReference type="OrthoDB" id="2973739at2"/>
<feature type="transmembrane region" description="Helical" evidence="1">
    <location>
        <begin position="33"/>
        <end position="53"/>
    </location>
</feature>
<protein>
    <recommendedName>
        <fullName evidence="4">Permease</fullName>
    </recommendedName>
</protein>
<evidence type="ECO:0000256" key="1">
    <source>
        <dbReference type="SAM" id="Phobius"/>
    </source>
</evidence>
<organism evidence="2 3">
    <name type="scientific">Gracilibacillus oryzae</name>
    <dbReference type="NCBI Taxonomy" id="1672701"/>
    <lineage>
        <taxon>Bacteria</taxon>
        <taxon>Bacillati</taxon>
        <taxon>Bacillota</taxon>
        <taxon>Bacilli</taxon>
        <taxon>Bacillales</taxon>
        <taxon>Bacillaceae</taxon>
        <taxon>Gracilibacillus</taxon>
    </lineage>
</organism>
<comment type="caution">
    <text evidence="2">The sequence shown here is derived from an EMBL/GenBank/DDBJ whole genome shotgun (WGS) entry which is preliminary data.</text>
</comment>
<dbReference type="AlphaFoldDB" id="A0A7C8GT64"/>
<reference evidence="2 3" key="1">
    <citation type="submission" date="2019-10" db="EMBL/GenBank/DDBJ databases">
        <title>Gracilibacillus sp. nov. isolated from rice seeds.</title>
        <authorList>
            <person name="He S."/>
        </authorList>
    </citation>
    <scope>NUCLEOTIDE SEQUENCE [LARGE SCALE GENOMIC DNA]</scope>
    <source>
        <strain evidence="2 3">TD8</strain>
    </source>
</reference>
<dbReference type="EMBL" id="WEID01000052">
    <property type="protein sequence ID" value="KAB8135765.1"/>
    <property type="molecule type" value="Genomic_DNA"/>
</dbReference>
<name>A0A7C8GT64_9BACI</name>
<keyword evidence="3" id="KW-1185">Reference proteome</keyword>
<evidence type="ECO:0008006" key="4">
    <source>
        <dbReference type="Google" id="ProtNLM"/>
    </source>
</evidence>
<keyword evidence="1" id="KW-0472">Membrane</keyword>
<gene>
    <name evidence="2" type="ORF">F9U64_10870</name>
</gene>
<accession>A0A7C8GT64</accession>
<sequence>MNKQIKRYWILMVPYCVTFVILLFYIPNNHTDHFPLFVLIPFWSILHSWNFLAEKLSNKEELKS</sequence>
<evidence type="ECO:0000313" key="2">
    <source>
        <dbReference type="EMBL" id="KAB8135765.1"/>
    </source>
</evidence>
<keyword evidence="1" id="KW-0812">Transmembrane</keyword>
<keyword evidence="1" id="KW-1133">Transmembrane helix</keyword>
<feature type="transmembrane region" description="Helical" evidence="1">
    <location>
        <begin position="7"/>
        <end position="27"/>
    </location>
</feature>